<keyword evidence="7" id="KW-1133">Transmembrane helix</keyword>
<keyword evidence="10" id="KW-1185">Reference proteome</keyword>
<evidence type="ECO:0000256" key="4">
    <source>
        <dbReference type="ARBA" id="ARBA00023002"/>
    </source>
</evidence>
<dbReference type="CDD" id="cd02809">
    <property type="entry name" value="alpha_hydroxyacid_oxid_FMN"/>
    <property type="match status" value="1"/>
</dbReference>
<dbReference type="PANTHER" id="PTHR10578">
    <property type="entry name" value="S -2-HYDROXY-ACID OXIDASE-RELATED"/>
    <property type="match status" value="1"/>
</dbReference>
<accession>A0A0B0P6L0</accession>
<dbReference type="InterPro" id="IPR000262">
    <property type="entry name" value="FMN-dep_DH"/>
</dbReference>
<dbReference type="InterPro" id="IPR013785">
    <property type="entry name" value="Aldolase_TIM"/>
</dbReference>
<dbReference type="PROSITE" id="PS00557">
    <property type="entry name" value="FMN_HYDROXY_ACID_DH_1"/>
    <property type="match status" value="1"/>
</dbReference>
<dbReference type="EC" id="1.1.3.15" evidence="3"/>
<dbReference type="InterPro" id="IPR008259">
    <property type="entry name" value="FMN_hydac_DH_AS"/>
</dbReference>
<dbReference type="AlphaFoldDB" id="A0A0B0P6L0"/>
<dbReference type="GO" id="GO:0003973">
    <property type="term" value="F:(S)-2-hydroxy-acid oxidase activity"/>
    <property type="evidence" value="ECO:0007669"/>
    <property type="project" value="UniProtKB-EC"/>
</dbReference>
<evidence type="ECO:0000259" key="8">
    <source>
        <dbReference type="PROSITE" id="PS51349"/>
    </source>
</evidence>
<dbReference type="GO" id="GO:0010181">
    <property type="term" value="F:FMN binding"/>
    <property type="evidence" value="ECO:0007669"/>
    <property type="project" value="InterPro"/>
</dbReference>
<feature type="transmembrane region" description="Helical" evidence="7">
    <location>
        <begin position="323"/>
        <end position="349"/>
    </location>
</feature>
<dbReference type="SUPFAM" id="SSF51395">
    <property type="entry name" value="FMN-linked oxidoreductases"/>
    <property type="match status" value="1"/>
</dbReference>
<dbReference type="PANTHER" id="PTHR10578:SF67">
    <property type="entry name" value="PEROXISOMAL (S)-2-HYDROXYACID OXIDASE GLO3"/>
    <property type="match status" value="1"/>
</dbReference>
<dbReference type="Proteomes" id="UP000032142">
    <property type="component" value="Unassembled WGS sequence"/>
</dbReference>
<evidence type="ECO:0000256" key="7">
    <source>
        <dbReference type="SAM" id="Phobius"/>
    </source>
</evidence>
<evidence type="ECO:0000256" key="6">
    <source>
        <dbReference type="ARBA" id="ARBA00024042"/>
    </source>
</evidence>
<protein>
    <recommendedName>
        <fullName evidence="3">(S)-2-hydroxy-acid oxidase</fullName>
        <ecNumber evidence="3">1.1.3.15</ecNumber>
    </recommendedName>
</protein>
<dbReference type="GO" id="GO:0005777">
    <property type="term" value="C:peroxisome"/>
    <property type="evidence" value="ECO:0007669"/>
    <property type="project" value="UniProtKB-SubCell"/>
</dbReference>
<dbReference type="Pfam" id="PF01070">
    <property type="entry name" value="FMN_dh"/>
    <property type="match status" value="1"/>
</dbReference>
<reference evidence="10" key="1">
    <citation type="submission" date="2014-09" db="EMBL/GenBank/DDBJ databases">
        <authorList>
            <person name="Mudge J."/>
            <person name="Ramaraj T."/>
            <person name="Lindquist I.E."/>
            <person name="Bharti A.K."/>
            <person name="Sundararajan A."/>
            <person name="Cameron C.T."/>
            <person name="Woodward J.E."/>
            <person name="May G.D."/>
            <person name="Brubaker C."/>
            <person name="Broadhvest J."/>
            <person name="Wilkins T.A."/>
        </authorList>
    </citation>
    <scope>NUCLEOTIDE SEQUENCE</scope>
    <source>
        <strain evidence="10">cv. AKA8401</strain>
    </source>
</reference>
<comment type="subcellular location">
    <subcellularLocation>
        <location evidence="2">Peroxisome</location>
    </subcellularLocation>
</comment>
<sequence length="350" mass="38952">MEGEPVNVNEFQELARQALPKIYYDYYSGGAEDEYTLKQNVEAFQGITIRPRILVDVSRIDLSTTVLGYQISVPILIAPSAKHKWAHPEGEVATARAAALCDTIMILSYRSTCTIEEVASSCNAVRFFQCYVYKRRDISANLLQRAERCGYKAIVLTVDSPRLGRREKDIKNKMVNPQLKNFEGLISTRVSTGSVESPSWKAQLLGFTDDIHVYVDDGSKIEAFDANTAFDASLSWKDIGWLRSITNLPVLLKGVLTHEDAIKAVEVGVDGIVVSNHGARQGKGRFYVGIVMELALLVDLGAPWMTDIKATILSHQRRFTIQAFVISSVSWINICFTPVVFLACTSLLYT</sequence>
<name>A0A0B0P6L0_GOSAR</name>
<proteinExistence type="inferred from homology"/>
<keyword evidence="7" id="KW-0472">Membrane</keyword>
<evidence type="ECO:0000256" key="1">
    <source>
        <dbReference type="ARBA" id="ARBA00001917"/>
    </source>
</evidence>
<evidence type="ECO:0000256" key="2">
    <source>
        <dbReference type="ARBA" id="ARBA00004275"/>
    </source>
</evidence>
<gene>
    <name evidence="9" type="ORF">F383_24872</name>
</gene>
<evidence type="ECO:0000256" key="5">
    <source>
        <dbReference type="ARBA" id="ARBA00023140"/>
    </source>
</evidence>
<dbReference type="InterPro" id="IPR012133">
    <property type="entry name" value="Alpha-hydoxy_acid_DH_FMN"/>
</dbReference>
<organism evidence="9 10">
    <name type="scientific">Gossypium arboreum</name>
    <name type="common">Tree cotton</name>
    <name type="synonym">Gossypium nanking</name>
    <dbReference type="NCBI Taxonomy" id="29729"/>
    <lineage>
        <taxon>Eukaryota</taxon>
        <taxon>Viridiplantae</taxon>
        <taxon>Streptophyta</taxon>
        <taxon>Embryophyta</taxon>
        <taxon>Tracheophyta</taxon>
        <taxon>Spermatophyta</taxon>
        <taxon>Magnoliopsida</taxon>
        <taxon>eudicotyledons</taxon>
        <taxon>Gunneridae</taxon>
        <taxon>Pentapetalae</taxon>
        <taxon>rosids</taxon>
        <taxon>malvids</taxon>
        <taxon>Malvales</taxon>
        <taxon>Malvaceae</taxon>
        <taxon>Malvoideae</taxon>
        <taxon>Gossypium</taxon>
    </lineage>
</organism>
<feature type="transmembrane region" description="Helical" evidence="7">
    <location>
        <begin position="284"/>
        <end position="302"/>
    </location>
</feature>
<dbReference type="InterPro" id="IPR037396">
    <property type="entry name" value="FMN_HAD"/>
</dbReference>
<comment type="cofactor">
    <cofactor evidence="1">
        <name>FMN</name>
        <dbReference type="ChEBI" id="CHEBI:58210"/>
    </cofactor>
</comment>
<dbReference type="Gene3D" id="3.20.20.70">
    <property type="entry name" value="Aldolase class I"/>
    <property type="match status" value="1"/>
</dbReference>
<keyword evidence="7" id="KW-0812">Transmembrane</keyword>
<keyword evidence="4" id="KW-0560">Oxidoreductase</keyword>
<evidence type="ECO:0000313" key="9">
    <source>
        <dbReference type="EMBL" id="KHG20547.1"/>
    </source>
</evidence>
<keyword evidence="5" id="KW-0576">Peroxisome</keyword>
<comment type="similarity">
    <text evidence="6">Belongs to the FMN-dependent alpha-hydroxy acid dehydrogenase family.</text>
</comment>
<dbReference type="PROSITE" id="PS51349">
    <property type="entry name" value="FMN_HYDROXY_ACID_DH_2"/>
    <property type="match status" value="1"/>
</dbReference>
<evidence type="ECO:0000313" key="10">
    <source>
        <dbReference type="Proteomes" id="UP000032142"/>
    </source>
</evidence>
<evidence type="ECO:0000256" key="3">
    <source>
        <dbReference type="ARBA" id="ARBA00013087"/>
    </source>
</evidence>
<dbReference type="EMBL" id="KN416035">
    <property type="protein sequence ID" value="KHG20547.1"/>
    <property type="molecule type" value="Genomic_DNA"/>
</dbReference>
<feature type="domain" description="FMN hydroxy acid dehydrogenase" evidence="8">
    <location>
        <begin position="1"/>
        <end position="281"/>
    </location>
</feature>